<proteinExistence type="predicted"/>
<organism evidence="2 3">
    <name type="scientific">Xanthocytophaga flava</name>
    <dbReference type="NCBI Taxonomy" id="3048013"/>
    <lineage>
        <taxon>Bacteria</taxon>
        <taxon>Pseudomonadati</taxon>
        <taxon>Bacteroidota</taxon>
        <taxon>Cytophagia</taxon>
        <taxon>Cytophagales</taxon>
        <taxon>Rhodocytophagaceae</taxon>
        <taxon>Xanthocytophaga</taxon>
    </lineage>
</organism>
<feature type="transmembrane region" description="Helical" evidence="1">
    <location>
        <begin position="163"/>
        <end position="183"/>
    </location>
</feature>
<accession>A0AAE3QYM9</accession>
<dbReference type="Proteomes" id="UP001241110">
    <property type="component" value="Unassembled WGS sequence"/>
</dbReference>
<feature type="transmembrane region" description="Helical" evidence="1">
    <location>
        <begin position="35"/>
        <end position="53"/>
    </location>
</feature>
<comment type="caution">
    <text evidence="2">The sequence shown here is derived from an EMBL/GenBank/DDBJ whole genome shotgun (WGS) entry which is preliminary data.</text>
</comment>
<evidence type="ECO:0000313" key="2">
    <source>
        <dbReference type="EMBL" id="MDJ1485945.1"/>
    </source>
</evidence>
<feature type="transmembrane region" description="Helical" evidence="1">
    <location>
        <begin position="12"/>
        <end position="29"/>
    </location>
</feature>
<dbReference type="AlphaFoldDB" id="A0AAE3QYM9"/>
<feature type="transmembrane region" description="Helical" evidence="1">
    <location>
        <begin position="195"/>
        <end position="214"/>
    </location>
</feature>
<keyword evidence="1" id="KW-0812">Transmembrane</keyword>
<protein>
    <submittedName>
        <fullName evidence="2">Uncharacterized protein</fullName>
    </submittedName>
</protein>
<sequence length="238" mass="27711">MFDLYSLKARFYPVIILFFPIIVIGVAYSLEFEKIIGLFSSIGVAGALTYLFSQLGRDRGKKKEKELWSSWGGAPSTQLLRLRDTRIDKHTTDRYHQRLHTLCPVPVIPNLDLENTACDECDQVYSSWTKFLITKTRDTKTYSLLFKDNISYGFRRNLWGLKLYGILLTTSLILGNYFFWVFSNGSWNPLLFSNSFKYSTVVLFLVVLFWIFIVNKEWVKVPAFSYAERLCETIDQLP</sequence>
<reference evidence="2" key="1">
    <citation type="submission" date="2023-05" db="EMBL/GenBank/DDBJ databases">
        <authorList>
            <person name="Zhang X."/>
        </authorList>
    </citation>
    <scope>NUCLEOTIDE SEQUENCE</scope>
    <source>
        <strain evidence="2">YF14B1</strain>
    </source>
</reference>
<evidence type="ECO:0000313" key="3">
    <source>
        <dbReference type="Proteomes" id="UP001241110"/>
    </source>
</evidence>
<dbReference type="RefSeq" id="WP_313989172.1">
    <property type="nucleotide sequence ID" value="NZ_JASJOS010000025.1"/>
</dbReference>
<keyword evidence="1" id="KW-0472">Membrane</keyword>
<name>A0AAE3QYM9_9BACT</name>
<dbReference type="EMBL" id="JASJOS010000025">
    <property type="protein sequence ID" value="MDJ1485945.1"/>
    <property type="molecule type" value="Genomic_DNA"/>
</dbReference>
<gene>
    <name evidence="2" type="ORF">QNI16_36025</name>
</gene>
<keyword evidence="1" id="KW-1133">Transmembrane helix</keyword>
<evidence type="ECO:0000256" key="1">
    <source>
        <dbReference type="SAM" id="Phobius"/>
    </source>
</evidence>